<dbReference type="RefSeq" id="WP_119912287.1">
    <property type="nucleotide sequence ID" value="NZ_QZCH01000036.1"/>
</dbReference>
<dbReference type="OrthoDB" id="5240958at2"/>
<feature type="transmembrane region" description="Helical" evidence="1">
    <location>
        <begin position="199"/>
        <end position="220"/>
    </location>
</feature>
<sequence length="717" mass="81645">MHLIYLGLTLGLIWLNLAGLTLFCRRWLPDFALARTCGILLLALILFFVEHFVGLGKLNWVWPLTSLASAYILNKNKDQLRSSGFWGAELVFGLAFLYGFIWRFTLPNINVSSERITDLYFIANYINGDTLPPEDNWNPPHKFDFYYAFQHYLAALVGRVFNLDVGTTYNLSFCLVLALPATLIWSLAGHFMKSAWLKLLLVVALAWGGSGLTPLIHAVYKYPAMPEILLEENRANASERDIENAERSYNYQVSTHAFLNLVRGARFTGSHDDKAHEGGDKTRPEMAEIFFPVERPLMDKPIFGEDGKPILDEKGKAITEKVVNEDFELRVLPIENYGYQYFVGDYHPPMGGFAILLMSLALMVAIKGGQQVRICTALLGTTIPLALITNTWVFPLQGFLICGWLVFGYINKQKPDWAALMGGGIVAGLLAYPFLIGFTSGGSPTPVKLVEGYDHTPVARFIGTLWPAFVLMLLSLFDSKWRKWTVTLFVTFAILWTISECIYIDDPTGGKYLRTNTVMKWWGWIYVACLVLFGSVCLGSSKWWIKIPAIVVLLAVSTAGFDIARYFANTNKAYVGKLHGHHWFTQRVERRDMFNFLKQSPRGIVLENVPKEAYMESSVYSIFNDKPVLLGWPSHLRTWHGDVPQVWKMRDQIRQFYKGQLGASKDWLMVNKVKYIVFTDAESQQQWDLIHQQIQSEYAWFGFNRTGQKPMGIWVKK</sequence>
<comment type="caution">
    <text evidence="2">The sequence shown here is derived from an EMBL/GenBank/DDBJ whole genome shotgun (WGS) entry which is preliminary data.</text>
</comment>
<feature type="transmembrane region" description="Helical" evidence="1">
    <location>
        <begin position="346"/>
        <end position="365"/>
    </location>
</feature>
<reference evidence="2 3" key="2">
    <citation type="submission" date="2019-01" db="EMBL/GenBank/DDBJ databases">
        <title>Motilimonas pumilus sp. nov., isolated from the gut of sea cucumber (Apostichopus japonicus).</title>
        <authorList>
            <person name="Wang F.-Q."/>
            <person name="Ren L.-H."/>
            <person name="Lin Y.-W."/>
            <person name="Sun G.-H."/>
            <person name="Du Z.-J."/>
            <person name="Zhao J.-X."/>
            <person name="Liu X.-J."/>
            <person name="Liu L.-J."/>
        </authorList>
    </citation>
    <scope>NUCLEOTIDE SEQUENCE [LARGE SCALE GENOMIC DNA]</scope>
    <source>
        <strain evidence="2 3">PLHSC7-2</strain>
    </source>
</reference>
<evidence type="ECO:0000256" key="1">
    <source>
        <dbReference type="SAM" id="Phobius"/>
    </source>
</evidence>
<accession>A0A418YA91</accession>
<keyword evidence="1" id="KW-0812">Transmembrane</keyword>
<dbReference type="EMBL" id="QZCH01000036">
    <property type="protein sequence ID" value="RJG39205.1"/>
    <property type="molecule type" value="Genomic_DNA"/>
</dbReference>
<protein>
    <submittedName>
        <fullName evidence="2">Uncharacterized protein</fullName>
    </submittedName>
</protein>
<gene>
    <name evidence="2" type="ORF">D1Z90_18520</name>
</gene>
<reference evidence="2 3" key="1">
    <citation type="submission" date="2018-09" db="EMBL/GenBank/DDBJ databases">
        <authorList>
            <person name="Wang F."/>
        </authorList>
    </citation>
    <scope>NUCLEOTIDE SEQUENCE [LARGE SCALE GENOMIC DNA]</scope>
    <source>
        <strain evidence="2 3">PLHSC7-2</strain>
    </source>
</reference>
<evidence type="ECO:0000313" key="3">
    <source>
        <dbReference type="Proteomes" id="UP000283255"/>
    </source>
</evidence>
<keyword evidence="1" id="KW-1133">Transmembrane helix</keyword>
<keyword evidence="3" id="KW-1185">Reference proteome</keyword>
<dbReference type="Proteomes" id="UP000283255">
    <property type="component" value="Unassembled WGS sequence"/>
</dbReference>
<feature type="transmembrane region" description="Helical" evidence="1">
    <location>
        <begin position="372"/>
        <end position="388"/>
    </location>
</feature>
<name>A0A418YA91_9GAMM</name>
<proteinExistence type="predicted"/>
<feature type="transmembrane region" description="Helical" evidence="1">
    <location>
        <begin position="458"/>
        <end position="477"/>
    </location>
</feature>
<feature type="transmembrane region" description="Helical" evidence="1">
    <location>
        <begin position="85"/>
        <end position="105"/>
    </location>
</feature>
<feature type="transmembrane region" description="Helical" evidence="1">
    <location>
        <begin position="547"/>
        <end position="568"/>
    </location>
</feature>
<dbReference type="InterPro" id="IPR018746">
    <property type="entry name" value="DUF2298"/>
</dbReference>
<feature type="transmembrane region" description="Helical" evidence="1">
    <location>
        <begin position="169"/>
        <end position="187"/>
    </location>
</feature>
<organism evidence="2 3">
    <name type="scientific">Motilimonas pumila</name>
    <dbReference type="NCBI Taxonomy" id="2303987"/>
    <lineage>
        <taxon>Bacteria</taxon>
        <taxon>Pseudomonadati</taxon>
        <taxon>Pseudomonadota</taxon>
        <taxon>Gammaproteobacteria</taxon>
        <taxon>Alteromonadales</taxon>
        <taxon>Alteromonadales genera incertae sedis</taxon>
        <taxon>Motilimonas</taxon>
    </lineage>
</organism>
<feature type="transmembrane region" description="Helical" evidence="1">
    <location>
        <begin position="484"/>
        <end position="505"/>
    </location>
</feature>
<dbReference type="Pfam" id="PF10060">
    <property type="entry name" value="DUF2298"/>
    <property type="match status" value="1"/>
</dbReference>
<evidence type="ECO:0000313" key="2">
    <source>
        <dbReference type="EMBL" id="RJG39205.1"/>
    </source>
</evidence>
<feature type="transmembrane region" description="Helical" evidence="1">
    <location>
        <begin position="6"/>
        <end position="24"/>
    </location>
</feature>
<feature type="transmembrane region" description="Helical" evidence="1">
    <location>
        <begin position="521"/>
        <end position="540"/>
    </location>
</feature>
<feature type="transmembrane region" description="Helical" evidence="1">
    <location>
        <begin position="417"/>
        <end position="438"/>
    </location>
</feature>
<dbReference type="AlphaFoldDB" id="A0A418YA91"/>
<feature type="transmembrane region" description="Helical" evidence="1">
    <location>
        <begin position="394"/>
        <end position="410"/>
    </location>
</feature>
<keyword evidence="1" id="KW-0472">Membrane</keyword>